<dbReference type="EMBL" id="JOKH01000009">
    <property type="protein sequence ID" value="KEQ13167.1"/>
    <property type="molecule type" value="Genomic_DNA"/>
</dbReference>
<protein>
    <submittedName>
        <fullName evidence="1">Uncharacterized protein</fullName>
    </submittedName>
</protein>
<accession>A0A081N3Z4</accession>
<proteinExistence type="predicted"/>
<comment type="caution">
    <text evidence="1">The sequence shown here is derived from an EMBL/GenBank/DDBJ whole genome shotgun (WGS) entry which is preliminary data.</text>
</comment>
<evidence type="ECO:0000313" key="2">
    <source>
        <dbReference type="Proteomes" id="UP000028073"/>
    </source>
</evidence>
<gene>
    <name evidence="1" type="ORF">GZ78_26870</name>
</gene>
<evidence type="ECO:0000313" key="1">
    <source>
        <dbReference type="EMBL" id="KEQ13167.1"/>
    </source>
</evidence>
<keyword evidence="2" id="KW-1185">Reference proteome</keyword>
<dbReference type="Proteomes" id="UP000028073">
    <property type="component" value="Unassembled WGS sequence"/>
</dbReference>
<name>A0A081N3Z4_9GAMM</name>
<organism evidence="1 2">
    <name type="scientific">Endozoicomonas numazuensis</name>
    <dbReference type="NCBI Taxonomy" id="1137799"/>
    <lineage>
        <taxon>Bacteria</taxon>
        <taxon>Pseudomonadati</taxon>
        <taxon>Pseudomonadota</taxon>
        <taxon>Gammaproteobacteria</taxon>
        <taxon>Oceanospirillales</taxon>
        <taxon>Endozoicomonadaceae</taxon>
        <taxon>Endozoicomonas</taxon>
    </lineage>
</organism>
<reference evidence="1 2" key="1">
    <citation type="submission" date="2014-06" db="EMBL/GenBank/DDBJ databases">
        <title>Whole Genome Sequences of Three Symbiotic Endozoicomonas Bacteria.</title>
        <authorList>
            <person name="Neave M.J."/>
            <person name="Apprill A."/>
            <person name="Voolstra C.R."/>
        </authorList>
    </citation>
    <scope>NUCLEOTIDE SEQUENCE [LARGE SCALE GENOMIC DNA]</scope>
    <source>
        <strain evidence="1 2">DSM 25634</strain>
    </source>
</reference>
<sequence>MKVYEKERDLLSKPLTPDNVNKLIKCENHAAIYGSGKSIQDRMAIAFVPIRYFIAHSAAYLLVTSHEGFFSDNRYSKESFLHLIENF</sequence>
<dbReference type="AlphaFoldDB" id="A0A081N3Z4"/>